<feature type="domain" description="SH3" evidence="4">
    <location>
        <begin position="185"/>
        <end position="246"/>
    </location>
</feature>
<dbReference type="InterPro" id="IPR050384">
    <property type="entry name" value="Endophilin_SH3RF"/>
</dbReference>
<feature type="compositionally biased region" description="Polar residues" evidence="3">
    <location>
        <begin position="441"/>
        <end position="466"/>
    </location>
</feature>
<dbReference type="GO" id="GO:0016477">
    <property type="term" value="P:cell migration"/>
    <property type="evidence" value="ECO:0007669"/>
    <property type="project" value="TreeGrafter"/>
</dbReference>
<feature type="compositionally biased region" description="Polar residues" evidence="3">
    <location>
        <begin position="151"/>
        <end position="166"/>
    </location>
</feature>
<gene>
    <name evidence="5" type="primary">Sh3d21</name>
</gene>
<reference evidence="5" key="1">
    <citation type="submission" date="2025-08" db="UniProtKB">
        <authorList>
            <consortium name="Ensembl"/>
        </authorList>
    </citation>
    <scope>IDENTIFICATION</scope>
</reference>
<evidence type="ECO:0000256" key="3">
    <source>
        <dbReference type="SAM" id="MobiDB-lite"/>
    </source>
</evidence>
<dbReference type="Pfam" id="PF14604">
    <property type="entry name" value="SH3_9"/>
    <property type="match status" value="2"/>
</dbReference>
<feature type="region of interest" description="Disordered" evidence="3">
    <location>
        <begin position="147"/>
        <end position="166"/>
    </location>
</feature>
<sequence length="656" mass="72424">MSHPSPAEVLVLARYRAQTEDELSLAPGDVVRQVHAGPARGWLRGELGDRSGLFPKHLVQVRSGAAWAPLPLRALPRRSRRPCGSRGPQRWCKVNFDYSPKQTDELTLQTGEIMEVIKEIEDGWWLGQKNGHLGAFPSNFVELLDSGPPSLGNTDMPSTSPDSQRLSKLSNLTYDSPPDYLQTVSCPETCRVLFDYQPEAPDELALHKGDLVKVLRKTTEDKGWWEGECQGRRGVFPDNFVLPPPPVRKLVPRKILSRESVLSKEPKKLVPKTSLPTVKKLATAASMPSKAKTSSSPSWDGQTRRESGCNGLNGGLRQPERKQSRIQASRRSMSRQEEQSSLAKAPSRNKTSTPEKTLLPDKGPEKMPSPDRVSTPGKMPNLEEEGPTPEKALDSVRIPTAENSTMNEAPALEAPPMDEAKALTLISTPEQMLSEEVPPRDNTQCQHSSQAETLQGSESSVDTRAQTPKDIHMPGESPQLPNTSERCCCKVKQRDSSLPQSKAVWEPAKDETILQEEAPSKEETLLKEVPPKELPSKGVARKKQVPPKEAAPTPQVAHSTQQMADPQETPTVQPSVPTNSSQNENDGMDVTSLREEVETLKSAIEHLGLQLEKKISDIWEELKTEREKRQLLEVGGVRTQEGGRYLAARSLTPSPD</sequence>
<dbReference type="PRINTS" id="PR00452">
    <property type="entry name" value="SH3DOMAIN"/>
</dbReference>
<dbReference type="Proteomes" id="UP000694381">
    <property type="component" value="Unassembled WGS sequence"/>
</dbReference>
<dbReference type="GeneTree" id="ENSGT00940000160627"/>
<dbReference type="InterPro" id="IPR035468">
    <property type="entry name" value="SH3D21_SH3"/>
</dbReference>
<evidence type="ECO:0000256" key="1">
    <source>
        <dbReference type="ARBA" id="ARBA00022443"/>
    </source>
</evidence>
<dbReference type="SUPFAM" id="SSF50044">
    <property type="entry name" value="SH3-domain"/>
    <property type="match status" value="3"/>
</dbReference>
<evidence type="ECO:0000256" key="2">
    <source>
        <dbReference type="PROSITE-ProRule" id="PRU00192"/>
    </source>
</evidence>
<feature type="compositionally biased region" description="Basic and acidic residues" evidence="3">
    <location>
        <begin position="358"/>
        <end position="369"/>
    </location>
</feature>
<feature type="domain" description="SH3" evidence="4">
    <location>
        <begin position="87"/>
        <end position="146"/>
    </location>
</feature>
<dbReference type="PANTHER" id="PTHR14167:SF28">
    <property type="entry name" value="SH3 DOMAIN-CONTAINING PROTEIN 21"/>
    <property type="match status" value="1"/>
</dbReference>
<feature type="domain" description="SH3" evidence="4">
    <location>
        <begin position="4"/>
        <end position="64"/>
    </location>
</feature>
<name>A0A8C6R369_NANGA</name>
<organism evidence="5 6">
    <name type="scientific">Nannospalax galili</name>
    <name type="common">Northern Israeli blind subterranean mole rat</name>
    <name type="synonym">Spalax galili</name>
    <dbReference type="NCBI Taxonomy" id="1026970"/>
    <lineage>
        <taxon>Eukaryota</taxon>
        <taxon>Metazoa</taxon>
        <taxon>Chordata</taxon>
        <taxon>Craniata</taxon>
        <taxon>Vertebrata</taxon>
        <taxon>Euteleostomi</taxon>
        <taxon>Mammalia</taxon>
        <taxon>Eutheria</taxon>
        <taxon>Euarchontoglires</taxon>
        <taxon>Glires</taxon>
        <taxon>Rodentia</taxon>
        <taxon>Myomorpha</taxon>
        <taxon>Muroidea</taxon>
        <taxon>Spalacidae</taxon>
        <taxon>Spalacinae</taxon>
        <taxon>Nannospalax</taxon>
    </lineage>
</organism>
<dbReference type="Ensembl" id="ENSNGAT00000017215.1">
    <property type="protein sequence ID" value="ENSNGAP00000011664.1"/>
    <property type="gene ID" value="ENSNGAG00000013731.1"/>
</dbReference>
<dbReference type="GO" id="GO:0007015">
    <property type="term" value="P:actin filament organization"/>
    <property type="evidence" value="ECO:0007669"/>
    <property type="project" value="TreeGrafter"/>
</dbReference>
<keyword evidence="1 2" id="KW-0728">SH3 domain</keyword>
<dbReference type="PANTHER" id="PTHR14167">
    <property type="entry name" value="SH3 DOMAIN-CONTAINING"/>
    <property type="match status" value="1"/>
</dbReference>
<feature type="compositionally biased region" description="Polar residues" evidence="3">
    <location>
        <begin position="291"/>
        <end position="301"/>
    </location>
</feature>
<evidence type="ECO:0000313" key="5">
    <source>
        <dbReference type="Ensembl" id="ENSNGAP00000011664.1"/>
    </source>
</evidence>
<feature type="compositionally biased region" description="Polar residues" evidence="3">
    <location>
        <begin position="556"/>
        <end position="585"/>
    </location>
</feature>
<feature type="compositionally biased region" description="Basic and acidic residues" evidence="3">
    <location>
        <begin position="507"/>
        <end position="535"/>
    </location>
</feature>
<dbReference type="PRINTS" id="PR00499">
    <property type="entry name" value="P67PHOX"/>
</dbReference>
<dbReference type="Pfam" id="PF07653">
    <property type="entry name" value="SH3_2"/>
    <property type="match status" value="1"/>
</dbReference>
<evidence type="ECO:0000313" key="6">
    <source>
        <dbReference type="Proteomes" id="UP000694381"/>
    </source>
</evidence>
<dbReference type="InterPro" id="IPR001452">
    <property type="entry name" value="SH3_domain"/>
</dbReference>
<proteinExistence type="predicted"/>
<reference evidence="5" key="2">
    <citation type="submission" date="2025-09" db="UniProtKB">
        <authorList>
            <consortium name="Ensembl"/>
        </authorList>
    </citation>
    <scope>IDENTIFICATION</scope>
</reference>
<dbReference type="OMA" id="KGPRVNK"/>
<dbReference type="PROSITE" id="PS50002">
    <property type="entry name" value="SH3"/>
    <property type="match status" value="3"/>
</dbReference>
<protein>
    <submittedName>
        <fullName evidence="5">SH3 domain containing 21</fullName>
    </submittedName>
</protein>
<dbReference type="Gene3D" id="2.30.30.40">
    <property type="entry name" value="SH3 Domains"/>
    <property type="match status" value="3"/>
</dbReference>
<dbReference type="AlphaFoldDB" id="A0A8C6R369"/>
<evidence type="ECO:0000259" key="4">
    <source>
        <dbReference type="PROSITE" id="PS50002"/>
    </source>
</evidence>
<feature type="region of interest" description="Disordered" evidence="3">
    <location>
        <begin position="282"/>
        <end position="589"/>
    </location>
</feature>
<dbReference type="CDD" id="cd11874">
    <property type="entry name" value="SH3_CD2AP-like_2"/>
    <property type="match status" value="1"/>
</dbReference>
<dbReference type="InterPro" id="IPR036028">
    <property type="entry name" value="SH3-like_dom_sf"/>
</dbReference>
<keyword evidence="6" id="KW-1185">Reference proteome</keyword>
<dbReference type="CDD" id="cd12142">
    <property type="entry name" value="SH3_D21-like"/>
    <property type="match status" value="1"/>
</dbReference>
<accession>A0A8C6R369</accession>
<dbReference type="SMART" id="SM00326">
    <property type="entry name" value="SH3"/>
    <property type="match status" value="3"/>
</dbReference>